<keyword evidence="1" id="KW-0560">Oxidoreductase</keyword>
<dbReference type="PROSITE" id="PS01162">
    <property type="entry name" value="QOR_ZETA_CRYSTAL"/>
    <property type="match status" value="1"/>
</dbReference>
<evidence type="ECO:0000313" key="3">
    <source>
        <dbReference type="EMBL" id="SFU58934.1"/>
    </source>
</evidence>
<evidence type="ECO:0000313" key="4">
    <source>
        <dbReference type="Proteomes" id="UP000183508"/>
    </source>
</evidence>
<dbReference type="InterPro" id="IPR020843">
    <property type="entry name" value="ER"/>
</dbReference>
<dbReference type="GO" id="GO:0016491">
    <property type="term" value="F:oxidoreductase activity"/>
    <property type="evidence" value="ECO:0007669"/>
    <property type="project" value="UniProtKB-KW"/>
</dbReference>
<dbReference type="SUPFAM" id="SSF50129">
    <property type="entry name" value="GroES-like"/>
    <property type="match status" value="1"/>
</dbReference>
<proteinExistence type="predicted"/>
<dbReference type="InterPro" id="IPR036291">
    <property type="entry name" value="NAD(P)-bd_dom_sf"/>
</dbReference>
<dbReference type="Gene3D" id="3.90.180.10">
    <property type="entry name" value="Medium-chain alcohol dehydrogenases, catalytic domain"/>
    <property type="match status" value="1"/>
</dbReference>
<gene>
    <name evidence="3" type="ORF">SAMN05421543_104143</name>
</gene>
<dbReference type="Pfam" id="PF13602">
    <property type="entry name" value="ADH_zinc_N_2"/>
    <property type="match status" value="1"/>
</dbReference>
<sequence>MKAVYIEAYGGRDQLRYGELPEPQVGPRDVLIEVHAAAVNPVDWKIRNGWLQQRLQYAFPLILGWDVAGVVVRTGPEVTRFRVGDEVFSRPDIARNGAYAEHIAVDERLVAKKPSNLSFEEAAAVPLAALTAWEALVDRAGVQAGQRVLIHAGAGGVGVYAIQFAKHFGAEVTTTVSARNAPLAQELGADRVIDYTAEDFTKDGRVYDIVFDTVGADVQEKSLDVVKPGGLLISIVSPPQQEACEARGIRGAWFFLEPDGEKLAKIGRLIEEGRVKPVVGAVFPLAEAAKAHELSEHRHLQGKIVLRVK</sequence>
<dbReference type="Gene3D" id="3.40.50.720">
    <property type="entry name" value="NAD(P)-binding Rossmann-like Domain"/>
    <property type="match status" value="1"/>
</dbReference>
<organism evidence="3 4">
    <name type="scientific">Alicyclobacillus macrosporangiidus</name>
    <dbReference type="NCBI Taxonomy" id="392015"/>
    <lineage>
        <taxon>Bacteria</taxon>
        <taxon>Bacillati</taxon>
        <taxon>Bacillota</taxon>
        <taxon>Bacilli</taxon>
        <taxon>Bacillales</taxon>
        <taxon>Alicyclobacillaceae</taxon>
        <taxon>Alicyclobacillus</taxon>
    </lineage>
</organism>
<dbReference type="InterPro" id="IPR002364">
    <property type="entry name" value="Quin_OxRdtase/zeta-crystal_CS"/>
</dbReference>
<keyword evidence="4" id="KW-1185">Reference proteome</keyword>
<dbReference type="InterPro" id="IPR050700">
    <property type="entry name" value="YIM1/Zinc_Alcohol_DH_Fams"/>
</dbReference>
<evidence type="ECO:0000256" key="1">
    <source>
        <dbReference type="ARBA" id="ARBA00023002"/>
    </source>
</evidence>
<dbReference type="STRING" id="392015.SAMN05421543_104143"/>
<name>A0A1I7HDX4_9BACL</name>
<protein>
    <submittedName>
        <fullName evidence="3">NADPH:quinone reductase</fullName>
    </submittedName>
</protein>
<dbReference type="CDD" id="cd05289">
    <property type="entry name" value="MDR_like_2"/>
    <property type="match status" value="1"/>
</dbReference>
<dbReference type="RefSeq" id="WP_074950327.1">
    <property type="nucleotide sequence ID" value="NZ_FPBV01000004.1"/>
</dbReference>
<dbReference type="AlphaFoldDB" id="A0A1I7HDX4"/>
<dbReference type="PANTHER" id="PTHR11695">
    <property type="entry name" value="ALCOHOL DEHYDROGENASE RELATED"/>
    <property type="match status" value="1"/>
</dbReference>
<dbReference type="InterPro" id="IPR013154">
    <property type="entry name" value="ADH-like_N"/>
</dbReference>
<dbReference type="EMBL" id="FPBV01000004">
    <property type="protein sequence ID" value="SFU58934.1"/>
    <property type="molecule type" value="Genomic_DNA"/>
</dbReference>
<dbReference type="InterPro" id="IPR011032">
    <property type="entry name" value="GroES-like_sf"/>
</dbReference>
<dbReference type="OrthoDB" id="9792162at2"/>
<dbReference type="PANTHER" id="PTHR11695:SF294">
    <property type="entry name" value="RETICULON-4-INTERACTING PROTEIN 1, MITOCHONDRIAL"/>
    <property type="match status" value="1"/>
</dbReference>
<dbReference type="GO" id="GO:0008270">
    <property type="term" value="F:zinc ion binding"/>
    <property type="evidence" value="ECO:0007669"/>
    <property type="project" value="InterPro"/>
</dbReference>
<dbReference type="Proteomes" id="UP000183508">
    <property type="component" value="Unassembled WGS sequence"/>
</dbReference>
<reference evidence="4" key="1">
    <citation type="submission" date="2016-10" db="EMBL/GenBank/DDBJ databases">
        <authorList>
            <person name="Varghese N."/>
        </authorList>
    </citation>
    <scope>NUCLEOTIDE SEQUENCE [LARGE SCALE GENOMIC DNA]</scope>
    <source>
        <strain evidence="4">DSM 17980</strain>
    </source>
</reference>
<accession>A0A1I7HDX4</accession>
<feature type="domain" description="Enoyl reductase (ER)" evidence="2">
    <location>
        <begin position="10"/>
        <end position="306"/>
    </location>
</feature>
<dbReference type="Pfam" id="PF08240">
    <property type="entry name" value="ADH_N"/>
    <property type="match status" value="1"/>
</dbReference>
<dbReference type="SMART" id="SM00829">
    <property type="entry name" value="PKS_ER"/>
    <property type="match status" value="1"/>
</dbReference>
<dbReference type="SUPFAM" id="SSF51735">
    <property type="entry name" value="NAD(P)-binding Rossmann-fold domains"/>
    <property type="match status" value="1"/>
</dbReference>
<evidence type="ECO:0000259" key="2">
    <source>
        <dbReference type="SMART" id="SM00829"/>
    </source>
</evidence>